<sequence length="54" mass="5786">MKQLVSVAGMRYLHEAPGNASSSSSGAAHKLHITSFQRGFSGDDVVCLQLRLLL</sequence>
<dbReference type="AlphaFoldDB" id="A0A5B7HXR3"/>
<gene>
    <name evidence="1" type="ORF">E2C01_068886</name>
</gene>
<comment type="caution">
    <text evidence="1">The sequence shown here is derived from an EMBL/GenBank/DDBJ whole genome shotgun (WGS) entry which is preliminary data.</text>
</comment>
<protein>
    <submittedName>
        <fullName evidence="1">Uncharacterized protein</fullName>
    </submittedName>
</protein>
<name>A0A5B7HXR3_PORTR</name>
<reference evidence="1 2" key="1">
    <citation type="submission" date="2019-05" db="EMBL/GenBank/DDBJ databases">
        <title>Another draft genome of Portunus trituberculatus and its Hox gene families provides insights of decapod evolution.</title>
        <authorList>
            <person name="Jeong J.-H."/>
            <person name="Song I."/>
            <person name="Kim S."/>
            <person name="Choi T."/>
            <person name="Kim D."/>
            <person name="Ryu S."/>
            <person name="Kim W."/>
        </authorList>
    </citation>
    <scope>NUCLEOTIDE SEQUENCE [LARGE SCALE GENOMIC DNA]</scope>
    <source>
        <tissue evidence="1">Muscle</tissue>
    </source>
</reference>
<proteinExistence type="predicted"/>
<dbReference type="EMBL" id="VSRR010039103">
    <property type="protein sequence ID" value="MPC74526.1"/>
    <property type="molecule type" value="Genomic_DNA"/>
</dbReference>
<evidence type="ECO:0000313" key="2">
    <source>
        <dbReference type="Proteomes" id="UP000324222"/>
    </source>
</evidence>
<organism evidence="1 2">
    <name type="scientific">Portunus trituberculatus</name>
    <name type="common">Swimming crab</name>
    <name type="synonym">Neptunus trituberculatus</name>
    <dbReference type="NCBI Taxonomy" id="210409"/>
    <lineage>
        <taxon>Eukaryota</taxon>
        <taxon>Metazoa</taxon>
        <taxon>Ecdysozoa</taxon>
        <taxon>Arthropoda</taxon>
        <taxon>Crustacea</taxon>
        <taxon>Multicrustacea</taxon>
        <taxon>Malacostraca</taxon>
        <taxon>Eumalacostraca</taxon>
        <taxon>Eucarida</taxon>
        <taxon>Decapoda</taxon>
        <taxon>Pleocyemata</taxon>
        <taxon>Brachyura</taxon>
        <taxon>Eubrachyura</taxon>
        <taxon>Portunoidea</taxon>
        <taxon>Portunidae</taxon>
        <taxon>Portuninae</taxon>
        <taxon>Portunus</taxon>
    </lineage>
</organism>
<keyword evidence="2" id="KW-1185">Reference proteome</keyword>
<dbReference type="Proteomes" id="UP000324222">
    <property type="component" value="Unassembled WGS sequence"/>
</dbReference>
<evidence type="ECO:0000313" key="1">
    <source>
        <dbReference type="EMBL" id="MPC74526.1"/>
    </source>
</evidence>
<accession>A0A5B7HXR3</accession>